<dbReference type="AlphaFoldDB" id="A0A5C8NJP2"/>
<dbReference type="SUPFAM" id="SSF48452">
    <property type="entry name" value="TPR-like"/>
    <property type="match status" value="1"/>
</dbReference>
<dbReference type="Pfam" id="PF13191">
    <property type="entry name" value="AAA_16"/>
    <property type="match status" value="1"/>
</dbReference>
<dbReference type="PANTHER" id="PTHR16305">
    <property type="entry name" value="TESTICULAR SOLUBLE ADENYLYL CYCLASE"/>
    <property type="match status" value="1"/>
</dbReference>
<dbReference type="Proteomes" id="UP000321571">
    <property type="component" value="Unassembled WGS sequence"/>
</dbReference>
<dbReference type="Pfam" id="PF00211">
    <property type="entry name" value="Guanylate_cyc"/>
    <property type="match status" value="1"/>
</dbReference>
<reference evidence="4 5" key="1">
    <citation type="submission" date="2019-06" db="EMBL/GenBank/DDBJ databases">
        <title>Aeromicrobium sp. nov., isolated from a maize field.</title>
        <authorList>
            <person name="Lin S.-Y."/>
            <person name="Tsai C.-F."/>
            <person name="Young C.-C."/>
        </authorList>
    </citation>
    <scope>NUCLEOTIDE SEQUENCE [LARGE SCALE GENOMIC DNA]</scope>
    <source>
        <strain evidence="4 5">CC-CFT486</strain>
    </source>
</reference>
<dbReference type="GO" id="GO:0005737">
    <property type="term" value="C:cytoplasm"/>
    <property type="evidence" value="ECO:0007669"/>
    <property type="project" value="TreeGrafter"/>
</dbReference>
<dbReference type="InterPro" id="IPR011990">
    <property type="entry name" value="TPR-like_helical_dom_sf"/>
</dbReference>
<proteinExistence type="predicted"/>
<evidence type="ECO:0000256" key="2">
    <source>
        <dbReference type="ARBA" id="ARBA00022840"/>
    </source>
</evidence>
<dbReference type="InterPro" id="IPR029787">
    <property type="entry name" value="Nucleotide_cyclase"/>
</dbReference>
<keyword evidence="5" id="KW-1185">Reference proteome</keyword>
<dbReference type="SMART" id="SM00044">
    <property type="entry name" value="CYCc"/>
    <property type="match status" value="1"/>
</dbReference>
<dbReference type="InterPro" id="IPR025874">
    <property type="entry name" value="DZR"/>
</dbReference>
<organism evidence="4 5">
    <name type="scientific">Aeromicrobium terrae</name>
    <dbReference type="NCBI Taxonomy" id="2498846"/>
    <lineage>
        <taxon>Bacteria</taxon>
        <taxon>Bacillati</taxon>
        <taxon>Actinomycetota</taxon>
        <taxon>Actinomycetes</taxon>
        <taxon>Propionibacteriales</taxon>
        <taxon>Nocardioidaceae</taxon>
        <taxon>Aeromicrobium</taxon>
    </lineage>
</organism>
<name>A0A5C8NJP2_9ACTN</name>
<dbReference type="EMBL" id="VDUX01000002">
    <property type="protein sequence ID" value="TXL62074.1"/>
    <property type="molecule type" value="Genomic_DNA"/>
</dbReference>
<dbReference type="GO" id="GO:0009190">
    <property type="term" value="P:cyclic nucleotide biosynthetic process"/>
    <property type="evidence" value="ECO:0007669"/>
    <property type="project" value="InterPro"/>
</dbReference>
<gene>
    <name evidence="4" type="ORF">FHP06_05020</name>
</gene>
<dbReference type="GO" id="GO:0004016">
    <property type="term" value="F:adenylate cyclase activity"/>
    <property type="evidence" value="ECO:0007669"/>
    <property type="project" value="TreeGrafter"/>
</dbReference>
<dbReference type="PROSITE" id="PS50125">
    <property type="entry name" value="GUANYLATE_CYCLASE_2"/>
    <property type="match status" value="1"/>
</dbReference>
<keyword evidence="2" id="KW-0067">ATP-binding</keyword>
<dbReference type="PANTHER" id="PTHR16305:SF28">
    <property type="entry name" value="GUANYLATE CYCLASE DOMAIN-CONTAINING PROTEIN"/>
    <property type="match status" value="1"/>
</dbReference>
<dbReference type="InterPro" id="IPR001054">
    <property type="entry name" value="A/G_cyclase"/>
</dbReference>
<sequence length="1166" mass="124863">MNCAECGAAGQPEGAKFCSECGASLAAPACATCGATLTPNAKFCSECGAAQGGVPARGAPPPAAASRRITSVLFGDLVSFTSLSEARDQEDVRELLTRYFDECRQIIDRYGGTVEKFIGDAVMAVWGVPTAHEDDAERSVRAGLELVNRIEAMGVDLGIPDLAMRVGIVTGEVAVTVGAEAQGMVAGDAVNTAARVQSAAAPGQIWVDETTRLLTSSAISYVDVGSHQLKGKADPVPLWAVRAVVAGVGGAQRADGLEAPLIGRERELRLVKEVFHGAEDSRRPALLVVDGEAGSGKTRLAWEFEKYVDGLTYVARWHNGRCLAYGEGVAYYALAEAIRARLQSLRPDDDPDDDPGTLLDLGLDRYVPDAEERQWIRPRLEALLGISAVGSFAREDLFSAWTTFLQRVGEDEHTVVLVIDDAQHADDSLLQFLEYLLAVGTFPCLVLMLTRPGLLEQSPALATNRRATVLHLEALPDADMERLLDGLVAGLPDDARSSLVARSEGVPLFAVETVRSLIDRDVVVPRAGQYVLADPDSLDLESLGAPASLQALIAARLDTLEPEQRRVVDRASVFGGAFTRDEIAGLSPDVGDVDAVLDALIRLEILRQESSRFSTDLGRYQFVQGAVRQVAYGTLSRHDRKAGHLALVDVLQAEENAAVEHAAVVASHLLEAIDAVPDAPDVPALTGRAIETLQEAAARASALGAPSEAASHLDAALSRCTDEVLGAVIEKELARQLDRSGDEERALHHAAHATETFDRLGDVASAGSAAAVWATALVAKGDFDEASTLATARYDVVRALDDAPEAEMELLRALTNGFVRNGGSELLHYAIEYARLAEYLDDGPAMVDSYNALSVHFVRIGLHGVSHQLLGAAVDVAREIHENRALGRALLNLNADLNPSDVARAQAYGREATRVSAAVGDRTWVSSATINALQADVFRGDWDAALDMIDDDLVQPLEAPFQELVRALILRARGLRWDADTTPPETIEQDPAVRAVHTLVTGLAQAESDPAAGADLAVSGAEQMYAFSGVFDDFCLVFAVATELLKELGDHDRLRAVLDMIDPTRRERPPHGVLSQQLRMQAWLDAHDGKGETVEATLREALNRAEAWGSEPWAAQAQADLATWLTRQGRADDAAPYAEKARATFSRLGADAWSRSFESTLTGSQV</sequence>
<dbReference type="OrthoDB" id="5476461at2"/>
<dbReference type="Pfam" id="PF12773">
    <property type="entry name" value="DZR"/>
    <property type="match status" value="1"/>
</dbReference>
<accession>A0A5C8NJP2</accession>
<evidence type="ECO:0000259" key="3">
    <source>
        <dbReference type="PROSITE" id="PS50125"/>
    </source>
</evidence>
<evidence type="ECO:0000313" key="5">
    <source>
        <dbReference type="Proteomes" id="UP000321571"/>
    </source>
</evidence>
<dbReference type="Gene3D" id="3.40.50.300">
    <property type="entry name" value="P-loop containing nucleotide triphosphate hydrolases"/>
    <property type="match status" value="1"/>
</dbReference>
<evidence type="ECO:0000313" key="4">
    <source>
        <dbReference type="EMBL" id="TXL62074.1"/>
    </source>
</evidence>
<dbReference type="RefSeq" id="WP_147684402.1">
    <property type="nucleotide sequence ID" value="NZ_VDUX01000002.1"/>
</dbReference>
<feature type="domain" description="Guanylate cyclase" evidence="3">
    <location>
        <begin position="71"/>
        <end position="197"/>
    </location>
</feature>
<protein>
    <recommendedName>
        <fullName evidence="3">Guanylate cyclase domain-containing protein</fullName>
    </recommendedName>
</protein>
<dbReference type="CDD" id="cd07302">
    <property type="entry name" value="CHD"/>
    <property type="match status" value="1"/>
</dbReference>
<keyword evidence="1" id="KW-0547">Nucleotide-binding</keyword>
<dbReference type="SUPFAM" id="SSF52540">
    <property type="entry name" value="P-loop containing nucleoside triphosphate hydrolases"/>
    <property type="match status" value="1"/>
</dbReference>
<dbReference type="SUPFAM" id="SSF55073">
    <property type="entry name" value="Nucleotide cyclase"/>
    <property type="match status" value="1"/>
</dbReference>
<dbReference type="Gene3D" id="1.25.40.10">
    <property type="entry name" value="Tetratricopeptide repeat domain"/>
    <property type="match status" value="1"/>
</dbReference>
<dbReference type="Gene3D" id="3.30.70.1230">
    <property type="entry name" value="Nucleotide cyclase"/>
    <property type="match status" value="1"/>
</dbReference>
<dbReference type="GO" id="GO:0035556">
    <property type="term" value="P:intracellular signal transduction"/>
    <property type="evidence" value="ECO:0007669"/>
    <property type="project" value="InterPro"/>
</dbReference>
<dbReference type="InterPro" id="IPR041664">
    <property type="entry name" value="AAA_16"/>
</dbReference>
<evidence type="ECO:0000256" key="1">
    <source>
        <dbReference type="ARBA" id="ARBA00022741"/>
    </source>
</evidence>
<dbReference type="GO" id="GO:0005524">
    <property type="term" value="F:ATP binding"/>
    <property type="evidence" value="ECO:0007669"/>
    <property type="project" value="UniProtKB-KW"/>
</dbReference>
<comment type="caution">
    <text evidence="4">The sequence shown here is derived from an EMBL/GenBank/DDBJ whole genome shotgun (WGS) entry which is preliminary data.</text>
</comment>
<dbReference type="InterPro" id="IPR027417">
    <property type="entry name" value="P-loop_NTPase"/>
</dbReference>